<reference evidence="2" key="1">
    <citation type="submission" date="2018-07" db="EMBL/GenBank/DDBJ databases">
        <authorList>
            <person name="Gao Z.-S."/>
            <person name="Jia H.-M."/>
            <person name="Jia H.-J."/>
            <person name="Cai Q.-L."/>
            <person name="Wang Y."/>
            <person name="Zhao H.-B."/>
        </authorList>
    </citation>
    <scope>NUCLEOTIDE SEQUENCE</scope>
    <source>
        <tissue evidence="2">Leaves</tissue>
    </source>
</reference>
<reference evidence="2" key="3">
    <citation type="submission" date="2019-09" db="EMBL/GenBank/DDBJ databases">
        <authorList>
            <person name="Gao Z."/>
        </authorList>
    </citation>
    <scope>NUCLEOTIDE SEQUENCE</scope>
    <source>
        <tissue evidence="2">Leaves</tissue>
    </source>
</reference>
<sequence>MNIAIEVANAAEYLHHHGKTPIVHCDLKPSNVLLDDELTARVGDFGLARFLLDKTQDYSLNQSSSIGVRGTMGYTAPEYNLGNEMSTFSDIYSYDFYFWKEKMGGNGKKSCPQSESKKKSQNQRILEFDTGSWNGLFRGNSKGKDEYWGRCG</sequence>
<feature type="domain" description="Protein kinase" evidence="1">
    <location>
        <begin position="1"/>
        <end position="152"/>
    </location>
</feature>
<dbReference type="PROSITE" id="PS00108">
    <property type="entry name" value="PROTEIN_KINASE_ST"/>
    <property type="match status" value="1"/>
</dbReference>
<dbReference type="PROSITE" id="PS50011">
    <property type="entry name" value="PROTEIN_KINASE_DOM"/>
    <property type="match status" value="1"/>
</dbReference>
<gene>
    <name evidence="2" type="ORF">CJ030_MR4G010898</name>
    <name evidence="3" type="ORF">CJ030_MR4G010916</name>
</gene>
<comment type="caution">
    <text evidence="2">The sequence shown here is derived from an EMBL/GenBank/DDBJ whole genome shotgun (WGS) entry which is preliminary data.</text>
</comment>
<keyword evidence="4" id="KW-1185">Reference proteome</keyword>
<name>A0A6A1VUS0_9ROSI</name>
<evidence type="ECO:0000313" key="4">
    <source>
        <dbReference type="Proteomes" id="UP000516437"/>
    </source>
</evidence>
<proteinExistence type="predicted"/>
<dbReference type="SUPFAM" id="SSF56112">
    <property type="entry name" value="Protein kinase-like (PK-like)"/>
    <property type="match status" value="1"/>
</dbReference>
<dbReference type="AlphaFoldDB" id="A0A6A1VUS0"/>
<dbReference type="InterPro" id="IPR011009">
    <property type="entry name" value="Kinase-like_dom_sf"/>
</dbReference>
<dbReference type="InterPro" id="IPR008271">
    <property type="entry name" value="Ser/Thr_kinase_AS"/>
</dbReference>
<dbReference type="EMBL" id="RXIC02000022">
    <property type="protein sequence ID" value="KAB1215796.1"/>
    <property type="molecule type" value="Genomic_DNA"/>
</dbReference>
<protein>
    <recommendedName>
        <fullName evidence="1">Protein kinase domain-containing protein</fullName>
    </recommendedName>
</protein>
<accession>A0A6A1VUS0</accession>
<dbReference type="Pfam" id="PF00069">
    <property type="entry name" value="Pkinase"/>
    <property type="match status" value="1"/>
</dbReference>
<organism evidence="2 4">
    <name type="scientific">Morella rubra</name>
    <name type="common">Chinese bayberry</name>
    <dbReference type="NCBI Taxonomy" id="262757"/>
    <lineage>
        <taxon>Eukaryota</taxon>
        <taxon>Viridiplantae</taxon>
        <taxon>Streptophyta</taxon>
        <taxon>Embryophyta</taxon>
        <taxon>Tracheophyta</taxon>
        <taxon>Spermatophyta</taxon>
        <taxon>Magnoliopsida</taxon>
        <taxon>eudicotyledons</taxon>
        <taxon>Gunneridae</taxon>
        <taxon>Pentapetalae</taxon>
        <taxon>rosids</taxon>
        <taxon>fabids</taxon>
        <taxon>Fagales</taxon>
        <taxon>Myricaceae</taxon>
        <taxon>Morella</taxon>
    </lineage>
</organism>
<dbReference type="EMBL" id="RXIC02000022">
    <property type="protein sequence ID" value="KAB1215810.1"/>
    <property type="molecule type" value="Genomic_DNA"/>
</dbReference>
<dbReference type="GO" id="GO:0016020">
    <property type="term" value="C:membrane"/>
    <property type="evidence" value="ECO:0007669"/>
    <property type="project" value="TreeGrafter"/>
</dbReference>
<reference evidence="2 4" key="2">
    <citation type="journal article" date="2019" name="Plant Biotechnol. J.">
        <title>The red bayberry genome and genetic basis of sex determination.</title>
        <authorList>
            <person name="Jia H.M."/>
            <person name="Jia H.J."/>
            <person name="Cai Q.L."/>
            <person name="Wang Y."/>
            <person name="Zhao H.B."/>
            <person name="Yang W.F."/>
            <person name="Wang G.Y."/>
            <person name="Li Y.H."/>
            <person name="Zhan D.L."/>
            <person name="Shen Y.T."/>
            <person name="Niu Q.F."/>
            <person name="Chang L."/>
            <person name="Qiu J."/>
            <person name="Zhao L."/>
            <person name="Xie H.B."/>
            <person name="Fu W.Y."/>
            <person name="Jin J."/>
            <person name="Li X.W."/>
            <person name="Jiao Y."/>
            <person name="Zhou C.C."/>
            <person name="Tu T."/>
            <person name="Chai C.Y."/>
            <person name="Gao J.L."/>
            <person name="Fan L.J."/>
            <person name="van de Weg E."/>
            <person name="Wang J.Y."/>
            <person name="Gao Z.S."/>
        </authorList>
    </citation>
    <scope>NUCLEOTIDE SEQUENCE [LARGE SCALE GENOMIC DNA]</scope>
    <source>
        <tissue evidence="2">Leaves</tissue>
    </source>
</reference>
<dbReference type="PANTHER" id="PTHR48055:SF55">
    <property type="entry name" value="PROTEIN KINASE DOMAIN-CONTAINING PROTEIN"/>
    <property type="match status" value="1"/>
</dbReference>
<dbReference type="GO" id="GO:0004672">
    <property type="term" value="F:protein kinase activity"/>
    <property type="evidence" value="ECO:0007669"/>
    <property type="project" value="InterPro"/>
</dbReference>
<dbReference type="PANTHER" id="PTHR48055">
    <property type="entry name" value="LEUCINE-RICH REPEAT RECEPTOR PROTEIN KINASE EMS1"/>
    <property type="match status" value="1"/>
</dbReference>
<dbReference type="Gene3D" id="1.10.510.10">
    <property type="entry name" value="Transferase(Phosphotransferase) domain 1"/>
    <property type="match status" value="1"/>
</dbReference>
<dbReference type="InterPro" id="IPR051564">
    <property type="entry name" value="LRR_receptor-like_kinase"/>
</dbReference>
<evidence type="ECO:0000313" key="2">
    <source>
        <dbReference type="EMBL" id="KAB1215796.1"/>
    </source>
</evidence>
<dbReference type="GO" id="GO:0005524">
    <property type="term" value="F:ATP binding"/>
    <property type="evidence" value="ECO:0007669"/>
    <property type="project" value="InterPro"/>
</dbReference>
<evidence type="ECO:0000313" key="3">
    <source>
        <dbReference type="EMBL" id="KAB1215810.1"/>
    </source>
</evidence>
<dbReference type="OrthoDB" id="1103805at2759"/>
<dbReference type="Proteomes" id="UP000516437">
    <property type="component" value="Chromosome 4"/>
</dbReference>
<dbReference type="InterPro" id="IPR000719">
    <property type="entry name" value="Prot_kinase_dom"/>
</dbReference>
<evidence type="ECO:0000259" key="1">
    <source>
        <dbReference type="PROSITE" id="PS50011"/>
    </source>
</evidence>